<dbReference type="Gene3D" id="1.25.40.20">
    <property type="entry name" value="Ankyrin repeat-containing domain"/>
    <property type="match status" value="1"/>
</dbReference>
<dbReference type="InterPro" id="IPR036770">
    <property type="entry name" value="Ankyrin_rpt-contain_sf"/>
</dbReference>
<dbReference type="PANTHER" id="PTHR24198:SF165">
    <property type="entry name" value="ANKYRIN REPEAT-CONTAINING PROTEIN-RELATED"/>
    <property type="match status" value="1"/>
</dbReference>
<dbReference type="PROSITE" id="PS50088">
    <property type="entry name" value="ANK_REPEAT"/>
    <property type="match status" value="2"/>
</dbReference>
<accession>A0A6T8ADL2</accession>
<dbReference type="InterPro" id="IPR002110">
    <property type="entry name" value="Ankyrin_rpt"/>
</dbReference>
<evidence type="ECO:0000256" key="1">
    <source>
        <dbReference type="ARBA" id="ARBA00022737"/>
    </source>
</evidence>
<dbReference type="PANTHER" id="PTHR24198">
    <property type="entry name" value="ANKYRIN REPEAT AND PROTEIN KINASE DOMAIN-CONTAINING PROTEIN"/>
    <property type="match status" value="1"/>
</dbReference>
<dbReference type="SMART" id="SM00248">
    <property type="entry name" value="ANK"/>
    <property type="match status" value="2"/>
</dbReference>
<keyword evidence="1" id="KW-0677">Repeat</keyword>
<dbReference type="EMBL" id="HBKO01024917">
    <property type="protein sequence ID" value="CAE2231224.1"/>
    <property type="molecule type" value="Transcribed_RNA"/>
</dbReference>
<reference evidence="4" key="1">
    <citation type="submission" date="2021-01" db="EMBL/GenBank/DDBJ databases">
        <authorList>
            <person name="Corre E."/>
            <person name="Pelletier E."/>
            <person name="Niang G."/>
            <person name="Scheremetjew M."/>
            <person name="Finn R."/>
            <person name="Kale V."/>
            <person name="Holt S."/>
            <person name="Cochrane G."/>
            <person name="Meng A."/>
            <person name="Brown T."/>
            <person name="Cohen L."/>
        </authorList>
    </citation>
    <scope>NUCLEOTIDE SEQUENCE</scope>
    <source>
        <strain evidence="4">UIO037</strain>
    </source>
</reference>
<organism evidence="4">
    <name type="scientific">Prymnesium polylepis</name>
    <dbReference type="NCBI Taxonomy" id="72548"/>
    <lineage>
        <taxon>Eukaryota</taxon>
        <taxon>Haptista</taxon>
        <taxon>Haptophyta</taxon>
        <taxon>Prymnesiophyceae</taxon>
        <taxon>Prymnesiales</taxon>
        <taxon>Prymnesiaceae</taxon>
        <taxon>Prymnesium</taxon>
    </lineage>
</organism>
<dbReference type="SUPFAM" id="SSF48403">
    <property type="entry name" value="Ankyrin repeat"/>
    <property type="match status" value="1"/>
</dbReference>
<proteinExistence type="predicted"/>
<dbReference type="Pfam" id="PF12796">
    <property type="entry name" value="Ank_2"/>
    <property type="match status" value="1"/>
</dbReference>
<keyword evidence="2 3" id="KW-0040">ANK repeat</keyword>
<name>A0A6T8ADL2_9EUKA</name>
<gene>
    <name evidence="4" type="ORF">CPOL0286_LOCUS11319</name>
</gene>
<evidence type="ECO:0000313" key="4">
    <source>
        <dbReference type="EMBL" id="CAE2231224.1"/>
    </source>
</evidence>
<evidence type="ECO:0000256" key="2">
    <source>
        <dbReference type="ARBA" id="ARBA00023043"/>
    </source>
</evidence>
<sequence>MGGTKFAHEIRPPLHEAVMKNDMKKVKRLIANGAKVTEKDHWGWPPLMLAIQHDHYDMVVYLVEEAGASIAAQDNDGWNVQEFVHQNSQDEEIIRYILMRGKTGKKTHVDEDTYKEIKGELPETNIFKAG</sequence>
<feature type="repeat" description="ANK" evidence="3">
    <location>
        <begin position="9"/>
        <end position="41"/>
    </location>
</feature>
<feature type="repeat" description="ANK" evidence="3">
    <location>
        <begin position="42"/>
        <end position="75"/>
    </location>
</feature>
<dbReference type="AlphaFoldDB" id="A0A6T8ADL2"/>
<evidence type="ECO:0000256" key="3">
    <source>
        <dbReference type="PROSITE-ProRule" id="PRU00023"/>
    </source>
</evidence>
<protein>
    <submittedName>
        <fullName evidence="4">Uncharacterized protein</fullName>
    </submittedName>
</protein>
<dbReference type="PROSITE" id="PS50297">
    <property type="entry name" value="ANK_REP_REGION"/>
    <property type="match status" value="1"/>
</dbReference>